<dbReference type="InterPro" id="IPR003738">
    <property type="entry name" value="SRAP"/>
</dbReference>
<dbReference type="EMBL" id="QURL01000001">
    <property type="protein sequence ID" value="RFC66547.1"/>
    <property type="molecule type" value="Genomic_DNA"/>
</dbReference>
<reference evidence="10 11" key="1">
    <citation type="submission" date="2018-08" db="EMBL/GenBank/DDBJ databases">
        <title>Fulvimarina sp. 85, whole genome shotgun sequence.</title>
        <authorList>
            <person name="Tuo L."/>
        </authorList>
    </citation>
    <scope>NUCLEOTIDE SEQUENCE [LARGE SCALE GENOMIC DNA]</scope>
    <source>
        <strain evidence="10 11">85</strain>
    </source>
</reference>
<gene>
    <name evidence="10" type="ORF">DYI37_01755</name>
</gene>
<keyword evidence="5" id="KW-0190">Covalent protein-DNA linkage</keyword>
<dbReference type="GO" id="GO:0006508">
    <property type="term" value="P:proteolysis"/>
    <property type="evidence" value="ECO:0007669"/>
    <property type="project" value="UniProtKB-KW"/>
</dbReference>
<comment type="similarity">
    <text evidence="1 8">Belongs to the SOS response-associated peptidase family.</text>
</comment>
<dbReference type="GO" id="GO:0008233">
    <property type="term" value="F:peptidase activity"/>
    <property type="evidence" value="ECO:0007669"/>
    <property type="project" value="UniProtKB-KW"/>
</dbReference>
<dbReference type="AlphaFoldDB" id="A0A371XBD1"/>
<accession>A0A371XBD1</accession>
<protein>
    <recommendedName>
        <fullName evidence="8">Abasic site processing protein</fullName>
        <ecNumber evidence="8">3.4.-.-</ecNumber>
    </recommendedName>
</protein>
<evidence type="ECO:0000256" key="1">
    <source>
        <dbReference type="ARBA" id="ARBA00008136"/>
    </source>
</evidence>
<evidence type="ECO:0000256" key="4">
    <source>
        <dbReference type="ARBA" id="ARBA00022801"/>
    </source>
</evidence>
<keyword evidence="6" id="KW-0238">DNA-binding</keyword>
<keyword evidence="11" id="KW-1185">Reference proteome</keyword>
<dbReference type="Pfam" id="PF02586">
    <property type="entry name" value="SRAP"/>
    <property type="match status" value="1"/>
</dbReference>
<dbReference type="Proteomes" id="UP000264310">
    <property type="component" value="Unassembled WGS sequence"/>
</dbReference>
<feature type="region of interest" description="Disordered" evidence="9">
    <location>
        <begin position="221"/>
        <end position="254"/>
    </location>
</feature>
<dbReference type="PANTHER" id="PTHR13604:SF0">
    <property type="entry name" value="ABASIC SITE PROCESSING PROTEIN HMCES"/>
    <property type="match status" value="1"/>
</dbReference>
<dbReference type="PANTHER" id="PTHR13604">
    <property type="entry name" value="DC12-RELATED"/>
    <property type="match status" value="1"/>
</dbReference>
<comment type="caution">
    <text evidence="10">The sequence shown here is derived from an EMBL/GenBank/DDBJ whole genome shotgun (WGS) entry which is preliminary data.</text>
</comment>
<dbReference type="GO" id="GO:0016829">
    <property type="term" value="F:lyase activity"/>
    <property type="evidence" value="ECO:0007669"/>
    <property type="project" value="UniProtKB-KW"/>
</dbReference>
<evidence type="ECO:0000313" key="11">
    <source>
        <dbReference type="Proteomes" id="UP000264310"/>
    </source>
</evidence>
<evidence type="ECO:0000256" key="8">
    <source>
        <dbReference type="RuleBase" id="RU364100"/>
    </source>
</evidence>
<evidence type="ECO:0000256" key="5">
    <source>
        <dbReference type="ARBA" id="ARBA00023124"/>
    </source>
</evidence>
<dbReference type="EC" id="3.4.-.-" evidence="8"/>
<feature type="compositionally biased region" description="Basic and acidic residues" evidence="9">
    <location>
        <begin position="228"/>
        <end position="244"/>
    </location>
</feature>
<keyword evidence="7" id="KW-0456">Lyase</keyword>
<evidence type="ECO:0000256" key="9">
    <source>
        <dbReference type="SAM" id="MobiDB-lite"/>
    </source>
</evidence>
<keyword evidence="3" id="KW-0227">DNA damage</keyword>
<organism evidence="10 11">
    <name type="scientific">Fulvimarina endophytica</name>
    <dbReference type="NCBI Taxonomy" id="2293836"/>
    <lineage>
        <taxon>Bacteria</taxon>
        <taxon>Pseudomonadati</taxon>
        <taxon>Pseudomonadota</taxon>
        <taxon>Alphaproteobacteria</taxon>
        <taxon>Hyphomicrobiales</taxon>
        <taxon>Aurantimonadaceae</taxon>
        <taxon>Fulvimarina</taxon>
    </lineage>
</organism>
<sequence length="254" mass="27844">MCGRFALHAKPELVAEFLSAGDVTDFPPRYNIAPTQPILLAIGDEGERPNGNASGRSLQLARWGLIPSWVKDASGFPLLINARGETAATKHSFRSAMKYRRCLVPATEFYEWRREGKGASQPFLFRPADRRPFAFAALMETAIGPDGGELDTAALVTTAASGAAKTIHDRMPVTVGEPDFERWLNCRNYGVADVNDLLERSDVPDFDIVPIGPAVNKVANMGPSIQDPVERPIEDRDMPGDRNETPLGDQLRLI</sequence>
<name>A0A371XBD1_9HYPH</name>
<dbReference type="GO" id="GO:0003697">
    <property type="term" value="F:single-stranded DNA binding"/>
    <property type="evidence" value="ECO:0007669"/>
    <property type="project" value="InterPro"/>
</dbReference>
<keyword evidence="4 8" id="KW-0378">Hydrolase</keyword>
<evidence type="ECO:0000256" key="2">
    <source>
        <dbReference type="ARBA" id="ARBA00022670"/>
    </source>
</evidence>
<proteinExistence type="inferred from homology"/>
<dbReference type="GO" id="GO:0106300">
    <property type="term" value="P:protein-DNA covalent cross-linking repair"/>
    <property type="evidence" value="ECO:0007669"/>
    <property type="project" value="InterPro"/>
</dbReference>
<dbReference type="Gene3D" id="3.90.1680.10">
    <property type="entry name" value="SOS response associated peptidase-like"/>
    <property type="match status" value="1"/>
</dbReference>
<evidence type="ECO:0000256" key="3">
    <source>
        <dbReference type="ARBA" id="ARBA00022763"/>
    </source>
</evidence>
<dbReference type="SUPFAM" id="SSF143081">
    <property type="entry name" value="BB1717-like"/>
    <property type="match status" value="1"/>
</dbReference>
<dbReference type="InterPro" id="IPR036590">
    <property type="entry name" value="SRAP-like"/>
</dbReference>
<evidence type="ECO:0000256" key="7">
    <source>
        <dbReference type="ARBA" id="ARBA00023239"/>
    </source>
</evidence>
<evidence type="ECO:0000256" key="6">
    <source>
        <dbReference type="ARBA" id="ARBA00023125"/>
    </source>
</evidence>
<evidence type="ECO:0000313" key="10">
    <source>
        <dbReference type="EMBL" id="RFC66547.1"/>
    </source>
</evidence>
<dbReference type="OrthoDB" id="9782620at2"/>
<keyword evidence="2 8" id="KW-0645">Protease</keyword>